<evidence type="ECO:0000256" key="2">
    <source>
        <dbReference type="ARBA" id="ARBA00023235"/>
    </source>
</evidence>
<comment type="caution">
    <text evidence="3">The sequence shown here is derived from an EMBL/GenBank/DDBJ whole genome shotgun (WGS) entry which is preliminary data.</text>
</comment>
<accession>A0A9D2BYC6</accession>
<organism evidence="3 4">
    <name type="scientific">Candidatus Flavonifractor merdigallinarum</name>
    <dbReference type="NCBI Taxonomy" id="2838589"/>
    <lineage>
        <taxon>Bacteria</taxon>
        <taxon>Bacillati</taxon>
        <taxon>Bacillota</taxon>
        <taxon>Clostridia</taxon>
        <taxon>Eubacteriales</taxon>
        <taxon>Oscillospiraceae</taxon>
        <taxon>Flavonifractor</taxon>
    </lineage>
</organism>
<sequence length="390" mass="42059">MHPDMKTIRCSIVRGGTSKGVYFLENDLPKEQPLRDEVIRAAFGGVDIRQIDGLGGADTLTSKVAIVGPSTRSDCDVDYTFGQVSYTAPLVDYKGNCGNISSGVGPFAIDAGLVRAVEPVTTVRIHLTNTDNVIVAEVPVKDGRARADGDFAIDGVPGTGSRITLDFSDTQGAQTGALLPTGNPKDVFDFGEKGSFEVSLVDAGNPLVFITAQSLGMTGIETPAEIEANRNLMDTIEMIRARAAVRFGLVEREEDAAAKSPYVPFFAIVSPPQSYDCYNGRHVEREEIDVVSRLLFMLKMHKTYPGTGTVCTGCAARIPGSVLWEQLSEEARKETVLRIGHPAGVIPVEAAAEERDGKIVITRAAFYRTARKIMDGVVYIKNSVFEPKKP</sequence>
<name>A0A9D2BYC6_9FIRM</name>
<gene>
    <name evidence="3" type="ORF">H9841_03915</name>
</gene>
<evidence type="ECO:0000313" key="4">
    <source>
        <dbReference type="Proteomes" id="UP000823868"/>
    </source>
</evidence>
<dbReference type="AlphaFoldDB" id="A0A9D2BYC6"/>
<dbReference type="Gene3D" id="3.10.310.10">
    <property type="entry name" value="Diaminopimelate Epimerase, Chain A, domain 1"/>
    <property type="match status" value="2"/>
</dbReference>
<proteinExistence type="inferred from homology"/>
<evidence type="ECO:0000256" key="1">
    <source>
        <dbReference type="ARBA" id="ARBA00007673"/>
    </source>
</evidence>
<reference evidence="3" key="2">
    <citation type="submission" date="2021-04" db="EMBL/GenBank/DDBJ databases">
        <authorList>
            <person name="Gilroy R."/>
        </authorList>
    </citation>
    <scope>NUCLEOTIDE SEQUENCE</scope>
    <source>
        <strain evidence="3">ChiBcec16_6824</strain>
    </source>
</reference>
<dbReference type="SUPFAM" id="SSF54506">
    <property type="entry name" value="Diaminopimelate epimerase-like"/>
    <property type="match status" value="2"/>
</dbReference>
<comment type="similarity">
    <text evidence="1">Belongs to the PrpF family.</text>
</comment>
<dbReference type="PANTHER" id="PTHR43709:SF2">
    <property type="entry name" value="DUF453 DOMAIN PROTEIN (AFU_ORTHOLOGUE AFUA_6G00360)"/>
    <property type="match status" value="1"/>
</dbReference>
<keyword evidence="2 3" id="KW-0413">Isomerase</keyword>
<reference evidence="3" key="1">
    <citation type="journal article" date="2021" name="PeerJ">
        <title>Extensive microbial diversity within the chicken gut microbiome revealed by metagenomics and culture.</title>
        <authorList>
            <person name="Gilroy R."/>
            <person name="Ravi A."/>
            <person name="Getino M."/>
            <person name="Pursley I."/>
            <person name="Horton D.L."/>
            <person name="Alikhan N.F."/>
            <person name="Baker D."/>
            <person name="Gharbi K."/>
            <person name="Hall N."/>
            <person name="Watson M."/>
            <person name="Adriaenssens E.M."/>
            <person name="Foster-Nyarko E."/>
            <person name="Jarju S."/>
            <person name="Secka A."/>
            <person name="Antonio M."/>
            <person name="Oren A."/>
            <person name="Chaudhuri R.R."/>
            <person name="La Ragione R."/>
            <person name="Hildebrand F."/>
            <person name="Pallen M.J."/>
        </authorList>
    </citation>
    <scope>NUCLEOTIDE SEQUENCE</scope>
    <source>
        <strain evidence="3">ChiBcec16_6824</strain>
    </source>
</reference>
<dbReference type="InterPro" id="IPR007400">
    <property type="entry name" value="PrpF-like"/>
</dbReference>
<dbReference type="GO" id="GO:0016853">
    <property type="term" value="F:isomerase activity"/>
    <property type="evidence" value="ECO:0007669"/>
    <property type="project" value="UniProtKB-KW"/>
</dbReference>
<dbReference type="PANTHER" id="PTHR43709">
    <property type="entry name" value="ACONITATE ISOMERASE-RELATED"/>
    <property type="match status" value="1"/>
</dbReference>
<protein>
    <submittedName>
        <fullName evidence="3">3-methylitaconate isomerase</fullName>
    </submittedName>
</protein>
<dbReference type="EMBL" id="DXDX01000073">
    <property type="protein sequence ID" value="HIY21034.1"/>
    <property type="molecule type" value="Genomic_DNA"/>
</dbReference>
<dbReference type="Proteomes" id="UP000823868">
    <property type="component" value="Unassembled WGS sequence"/>
</dbReference>
<dbReference type="Pfam" id="PF04303">
    <property type="entry name" value="PrpF"/>
    <property type="match status" value="1"/>
</dbReference>
<evidence type="ECO:0000313" key="3">
    <source>
        <dbReference type="EMBL" id="HIY21034.1"/>
    </source>
</evidence>